<name>A0A0R1UP41_9LACO</name>
<accession>A0A0R1UP41</accession>
<dbReference type="PATRIC" id="fig|1423742.4.peg.1095"/>
<keyword evidence="2" id="KW-1185">Reference proteome</keyword>
<proteinExistence type="predicted"/>
<comment type="caution">
    <text evidence="1">The sequence shown here is derived from an EMBL/GenBank/DDBJ whole genome shotgun (WGS) entry which is preliminary data.</text>
</comment>
<dbReference type="EMBL" id="AZGC01000026">
    <property type="protein sequence ID" value="KRL95007.1"/>
    <property type="molecule type" value="Genomic_DNA"/>
</dbReference>
<protein>
    <submittedName>
        <fullName evidence="1">Uncharacterized protein</fullName>
    </submittedName>
</protein>
<gene>
    <name evidence="1" type="ORF">FC21_GL001053</name>
</gene>
<evidence type="ECO:0000313" key="2">
    <source>
        <dbReference type="Proteomes" id="UP000051084"/>
    </source>
</evidence>
<evidence type="ECO:0000313" key="1">
    <source>
        <dbReference type="EMBL" id="KRL95007.1"/>
    </source>
</evidence>
<dbReference type="AlphaFoldDB" id="A0A0R1UP41"/>
<organism evidence="1 2">
    <name type="scientific">Limosilactobacillus equigenerosi DSM 18793 = JCM 14505</name>
    <dbReference type="NCBI Taxonomy" id="1423742"/>
    <lineage>
        <taxon>Bacteria</taxon>
        <taxon>Bacillati</taxon>
        <taxon>Bacillota</taxon>
        <taxon>Bacilli</taxon>
        <taxon>Lactobacillales</taxon>
        <taxon>Lactobacillaceae</taxon>
        <taxon>Limosilactobacillus</taxon>
    </lineage>
</organism>
<reference evidence="1 2" key="1">
    <citation type="journal article" date="2015" name="Genome Announc.">
        <title>Expanding the biotechnology potential of lactobacilli through comparative genomics of 213 strains and associated genera.</title>
        <authorList>
            <person name="Sun Z."/>
            <person name="Harris H.M."/>
            <person name="McCann A."/>
            <person name="Guo C."/>
            <person name="Argimon S."/>
            <person name="Zhang W."/>
            <person name="Yang X."/>
            <person name="Jeffery I.B."/>
            <person name="Cooney J.C."/>
            <person name="Kagawa T.F."/>
            <person name="Liu W."/>
            <person name="Song Y."/>
            <person name="Salvetti E."/>
            <person name="Wrobel A."/>
            <person name="Rasinkangas P."/>
            <person name="Parkhill J."/>
            <person name="Rea M.C."/>
            <person name="O'Sullivan O."/>
            <person name="Ritari J."/>
            <person name="Douillard F.P."/>
            <person name="Paul Ross R."/>
            <person name="Yang R."/>
            <person name="Briner A.E."/>
            <person name="Felis G.E."/>
            <person name="de Vos W.M."/>
            <person name="Barrangou R."/>
            <person name="Klaenhammer T.R."/>
            <person name="Caufield P.W."/>
            <person name="Cui Y."/>
            <person name="Zhang H."/>
            <person name="O'Toole P.W."/>
        </authorList>
    </citation>
    <scope>NUCLEOTIDE SEQUENCE [LARGE SCALE GENOMIC DNA]</scope>
    <source>
        <strain evidence="1 2">DSM 18793</strain>
    </source>
</reference>
<dbReference type="Proteomes" id="UP000051084">
    <property type="component" value="Unassembled WGS sequence"/>
</dbReference>
<sequence>MRSTIQNFNILSGGFLINDMVKLIFIDLKFKLMYELIPFMSIPKPVIKLRDTDDG</sequence>